<reference evidence="1 2" key="1">
    <citation type="journal article" date="2019" name="Nat. Ecol. Evol.">
        <title>Megaphylogeny resolves global patterns of mushroom evolution.</title>
        <authorList>
            <person name="Varga T."/>
            <person name="Krizsan K."/>
            <person name="Foldi C."/>
            <person name="Dima B."/>
            <person name="Sanchez-Garcia M."/>
            <person name="Sanchez-Ramirez S."/>
            <person name="Szollosi G.J."/>
            <person name="Szarkandi J.G."/>
            <person name="Papp V."/>
            <person name="Albert L."/>
            <person name="Andreopoulos W."/>
            <person name="Angelini C."/>
            <person name="Antonin V."/>
            <person name="Barry K.W."/>
            <person name="Bougher N.L."/>
            <person name="Buchanan P."/>
            <person name="Buyck B."/>
            <person name="Bense V."/>
            <person name="Catcheside P."/>
            <person name="Chovatia M."/>
            <person name="Cooper J."/>
            <person name="Damon W."/>
            <person name="Desjardin D."/>
            <person name="Finy P."/>
            <person name="Geml J."/>
            <person name="Haridas S."/>
            <person name="Hughes K."/>
            <person name="Justo A."/>
            <person name="Karasinski D."/>
            <person name="Kautmanova I."/>
            <person name="Kiss B."/>
            <person name="Kocsube S."/>
            <person name="Kotiranta H."/>
            <person name="LaButti K.M."/>
            <person name="Lechner B.E."/>
            <person name="Liimatainen K."/>
            <person name="Lipzen A."/>
            <person name="Lukacs Z."/>
            <person name="Mihaltcheva S."/>
            <person name="Morgado L.N."/>
            <person name="Niskanen T."/>
            <person name="Noordeloos M.E."/>
            <person name="Ohm R.A."/>
            <person name="Ortiz-Santana B."/>
            <person name="Ovrebo C."/>
            <person name="Racz N."/>
            <person name="Riley R."/>
            <person name="Savchenko A."/>
            <person name="Shiryaev A."/>
            <person name="Soop K."/>
            <person name="Spirin V."/>
            <person name="Szebenyi C."/>
            <person name="Tomsovsky M."/>
            <person name="Tulloss R.E."/>
            <person name="Uehling J."/>
            <person name="Grigoriev I.V."/>
            <person name="Vagvolgyi C."/>
            <person name="Papp T."/>
            <person name="Martin F.M."/>
            <person name="Miettinen O."/>
            <person name="Hibbett D.S."/>
            <person name="Nagy L.G."/>
        </authorList>
    </citation>
    <scope>NUCLEOTIDE SEQUENCE [LARGE SCALE GENOMIC DNA]</scope>
    <source>
        <strain evidence="1 2">CBS 166.37</strain>
    </source>
</reference>
<dbReference type="EMBL" id="ML213622">
    <property type="protein sequence ID" value="TFK35360.1"/>
    <property type="molecule type" value="Genomic_DNA"/>
</dbReference>
<gene>
    <name evidence="1" type="ORF">BDQ12DRAFT_688352</name>
</gene>
<dbReference type="Proteomes" id="UP000308652">
    <property type="component" value="Unassembled WGS sequence"/>
</dbReference>
<accession>A0A5C3LR61</accession>
<organism evidence="1 2">
    <name type="scientific">Crucibulum laeve</name>
    <dbReference type="NCBI Taxonomy" id="68775"/>
    <lineage>
        <taxon>Eukaryota</taxon>
        <taxon>Fungi</taxon>
        <taxon>Dikarya</taxon>
        <taxon>Basidiomycota</taxon>
        <taxon>Agaricomycotina</taxon>
        <taxon>Agaricomycetes</taxon>
        <taxon>Agaricomycetidae</taxon>
        <taxon>Agaricales</taxon>
        <taxon>Agaricineae</taxon>
        <taxon>Nidulariaceae</taxon>
        <taxon>Crucibulum</taxon>
    </lineage>
</organism>
<sequence length="91" mass="10634">MFKTTLSSNPWRSLLATNPPITLLSVLSRPPTYCSQLLRILSNKFKFLEAHLLEIILFTNSRRSRRRQRQITPFLLHRLGPLPAFLRVFVS</sequence>
<keyword evidence="2" id="KW-1185">Reference proteome</keyword>
<dbReference type="AlphaFoldDB" id="A0A5C3LR61"/>
<protein>
    <submittedName>
        <fullName evidence="1">Uncharacterized protein</fullName>
    </submittedName>
</protein>
<evidence type="ECO:0000313" key="1">
    <source>
        <dbReference type="EMBL" id="TFK35360.1"/>
    </source>
</evidence>
<proteinExistence type="predicted"/>
<name>A0A5C3LR61_9AGAR</name>
<evidence type="ECO:0000313" key="2">
    <source>
        <dbReference type="Proteomes" id="UP000308652"/>
    </source>
</evidence>